<feature type="transmembrane region" description="Helical" evidence="9">
    <location>
        <begin position="349"/>
        <end position="375"/>
    </location>
</feature>
<dbReference type="Pfam" id="PF13520">
    <property type="entry name" value="AA_permease_2"/>
    <property type="match status" value="1"/>
</dbReference>
<keyword evidence="7 9" id="KW-0472">Membrane</keyword>
<dbReference type="InterPro" id="IPR050367">
    <property type="entry name" value="APC_superfamily"/>
</dbReference>
<organism evidence="10 11">
    <name type="scientific">Arenimonas maotaiensis</name>
    <dbReference type="NCBI Taxonomy" id="1446479"/>
    <lineage>
        <taxon>Bacteria</taxon>
        <taxon>Pseudomonadati</taxon>
        <taxon>Pseudomonadota</taxon>
        <taxon>Gammaproteobacteria</taxon>
        <taxon>Lysobacterales</taxon>
        <taxon>Lysobacteraceae</taxon>
        <taxon>Arenimonas</taxon>
    </lineage>
</organism>
<evidence type="ECO:0000256" key="2">
    <source>
        <dbReference type="ARBA" id="ARBA00008220"/>
    </source>
</evidence>
<feature type="transmembrane region" description="Helical" evidence="9">
    <location>
        <begin position="112"/>
        <end position="135"/>
    </location>
</feature>
<dbReference type="Gene3D" id="1.20.1740.10">
    <property type="entry name" value="Amino acid/polyamine transporter I"/>
    <property type="match status" value="1"/>
</dbReference>
<comment type="subcellular location">
    <subcellularLocation>
        <location evidence="1">Cell membrane</location>
        <topology evidence="1">Multi-pass membrane protein</topology>
    </subcellularLocation>
</comment>
<comment type="similarity">
    <text evidence="2">Belongs to the amino acid-polyamine-organocation (APC) superfamily. Basic amino acid/polyamine antiporter (APA) (TC 2.A.3.2) family.</text>
</comment>
<keyword evidence="4" id="KW-1003">Cell membrane</keyword>
<evidence type="ECO:0000313" key="11">
    <source>
        <dbReference type="Proteomes" id="UP000632858"/>
    </source>
</evidence>
<dbReference type="RefSeq" id="WP_188450024.1">
    <property type="nucleotide sequence ID" value="NZ_BMFO01000004.1"/>
</dbReference>
<feature type="transmembrane region" description="Helical" evidence="9">
    <location>
        <begin position="40"/>
        <end position="60"/>
    </location>
</feature>
<accession>A0A917CQP9</accession>
<dbReference type="PANTHER" id="PTHR42770:SF18">
    <property type="entry name" value="ARGININE_AGMATINE ANTIPORTER"/>
    <property type="match status" value="1"/>
</dbReference>
<feature type="transmembrane region" description="Helical" evidence="9">
    <location>
        <begin position="227"/>
        <end position="250"/>
    </location>
</feature>
<feature type="transmembrane region" description="Helical" evidence="9">
    <location>
        <begin position="412"/>
        <end position="429"/>
    </location>
</feature>
<proteinExistence type="inferred from homology"/>
<evidence type="ECO:0000256" key="7">
    <source>
        <dbReference type="ARBA" id="ARBA00023136"/>
    </source>
</evidence>
<comment type="function">
    <text evidence="8">Major component of the acid-resistance (AR) system allowing enteric pathogens to survive the acidic environment in the stomach. Exchanges extracellular arginine for its intracellular decarboxylation product agmatine (Agm) thereby expelling intracellular protons. Probably undergoes several conformational states in order to translocate the substrate across the membrane; keeps the substrate accessible to only 1 side of the membrane at a time by opening and closing 3 membrane-internal gates.</text>
</comment>
<dbReference type="GO" id="GO:0005886">
    <property type="term" value="C:plasma membrane"/>
    <property type="evidence" value="ECO:0007669"/>
    <property type="project" value="UniProtKB-SubCell"/>
</dbReference>
<evidence type="ECO:0000256" key="5">
    <source>
        <dbReference type="ARBA" id="ARBA00022692"/>
    </source>
</evidence>
<evidence type="ECO:0000256" key="6">
    <source>
        <dbReference type="ARBA" id="ARBA00022989"/>
    </source>
</evidence>
<feature type="transmembrane region" description="Helical" evidence="9">
    <location>
        <begin position="387"/>
        <end position="406"/>
    </location>
</feature>
<evidence type="ECO:0000256" key="3">
    <source>
        <dbReference type="ARBA" id="ARBA00021069"/>
    </source>
</evidence>
<feature type="transmembrane region" description="Helical" evidence="9">
    <location>
        <begin position="324"/>
        <end position="343"/>
    </location>
</feature>
<evidence type="ECO:0000256" key="8">
    <source>
        <dbReference type="ARBA" id="ARBA00045636"/>
    </source>
</evidence>
<reference evidence="10" key="1">
    <citation type="journal article" date="2014" name="Int. J. Syst. Evol. Microbiol.">
        <title>Complete genome sequence of Corynebacterium casei LMG S-19264T (=DSM 44701T), isolated from a smear-ripened cheese.</title>
        <authorList>
            <consortium name="US DOE Joint Genome Institute (JGI-PGF)"/>
            <person name="Walter F."/>
            <person name="Albersmeier A."/>
            <person name="Kalinowski J."/>
            <person name="Ruckert C."/>
        </authorList>
    </citation>
    <scope>NUCLEOTIDE SEQUENCE</scope>
    <source>
        <strain evidence="10">CGMCC 1.12726</strain>
    </source>
</reference>
<feature type="transmembrane region" description="Helical" evidence="9">
    <location>
        <begin position="81"/>
        <end position="106"/>
    </location>
</feature>
<feature type="transmembrane region" description="Helical" evidence="9">
    <location>
        <begin position="192"/>
        <end position="215"/>
    </location>
</feature>
<evidence type="ECO:0000256" key="4">
    <source>
        <dbReference type="ARBA" id="ARBA00022475"/>
    </source>
</evidence>
<sequence length="458" mass="48292">MSRGKQLGFWMCLALVMGNMIGSGVFLLPASLAPYGLDSVLGWVLTAAGSLLMAAVFSSLSQRVPQEQGPYAYTRMAFGELPGFVVAWGYWVSLVIGNAAIATMAVSYLSNLFPAIASSTALAATVTLGFVWAFIALNVRGARETGGLQIVTTALKLLPLLAVIALGVWLLLQGDARLQPARILAHEYRLEGVTAAATLTLWAFLGLESASVAGERVIDPERNIPRATLWGTAITAVVYISVCTLILLLVPSDTLAASNAPFAEVIGRFWGESSGHWLAAFAAISGLGALSGWILLQGELPYQMAKAGVFPAAFGRLSAHGTPAFGLVVSGVLLSAVVLTNYGKSMVQIFNFLILISTTATLVMYLGCALGALVLHHRGVLRLGGRLPLLLPIAALAALYVLWALAGAGRDAVQWGFFLLSLAVPLFFLRRGRRLAALASLPLVLAVPALHVLTHFSV</sequence>
<dbReference type="EMBL" id="BMFO01000004">
    <property type="protein sequence ID" value="GGF96352.1"/>
    <property type="molecule type" value="Genomic_DNA"/>
</dbReference>
<evidence type="ECO:0000313" key="10">
    <source>
        <dbReference type="EMBL" id="GGF96352.1"/>
    </source>
</evidence>
<dbReference type="GO" id="GO:0022857">
    <property type="term" value="F:transmembrane transporter activity"/>
    <property type="evidence" value="ECO:0007669"/>
    <property type="project" value="InterPro"/>
</dbReference>
<keyword evidence="11" id="KW-1185">Reference proteome</keyword>
<dbReference type="PANTHER" id="PTHR42770">
    <property type="entry name" value="AMINO ACID TRANSPORTER-RELATED"/>
    <property type="match status" value="1"/>
</dbReference>
<evidence type="ECO:0000256" key="1">
    <source>
        <dbReference type="ARBA" id="ARBA00004651"/>
    </source>
</evidence>
<keyword evidence="5 9" id="KW-0812">Transmembrane</keyword>
<comment type="caution">
    <text evidence="10">The sequence shown here is derived from an EMBL/GenBank/DDBJ whole genome shotgun (WGS) entry which is preliminary data.</text>
</comment>
<dbReference type="Proteomes" id="UP000632858">
    <property type="component" value="Unassembled WGS sequence"/>
</dbReference>
<keyword evidence="6 9" id="KW-1133">Transmembrane helix</keyword>
<protein>
    <recommendedName>
        <fullName evidence="3">Arginine/agmatine antiporter</fullName>
    </recommendedName>
</protein>
<feature type="transmembrane region" description="Helical" evidence="9">
    <location>
        <begin position="7"/>
        <end position="28"/>
    </location>
</feature>
<gene>
    <name evidence="10" type="ORF">GCM10010960_17520</name>
</gene>
<feature type="transmembrane region" description="Helical" evidence="9">
    <location>
        <begin position="277"/>
        <end position="296"/>
    </location>
</feature>
<name>A0A917CQP9_9GAMM</name>
<feature type="transmembrane region" description="Helical" evidence="9">
    <location>
        <begin position="436"/>
        <end position="456"/>
    </location>
</feature>
<evidence type="ECO:0000256" key="9">
    <source>
        <dbReference type="SAM" id="Phobius"/>
    </source>
</evidence>
<reference evidence="10" key="2">
    <citation type="submission" date="2020-09" db="EMBL/GenBank/DDBJ databases">
        <authorList>
            <person name="Sun Q."/>
            <person name="Zhou Y."/>
        </authorList>
    </citation>
    <scope>NUCLEOTIDE SEQUENCE</scope>
    <source>
        <strain evidence="10">CGMCC 1.12726</strain>
    </source>
</reference>
<dbReference type="PIRSF" id="PIRSF006060">
    <property type="entry name" value="AA_transporter"/>
    <property type="match status" value="1"/>
</dbReference>
<dbReference type="AlphaFoldDB" id="A0A917CQP9"/>
<feature type="transmembrane region" description="Helical" evidence="9">
    <location>
        <begin position="147"/>
        <end position="172"/>
    </location>
</feature>
<dbReference type="InterPro" id="IPR002293">
    <property type="entry name" value="AA/rel_permease1"/>
</dbReference>